<keyword evidence="12" id="KW-0811">Translocation</keyword>
<name>A0A5F8GKZ5_MONDO</name>
<dbReference type="Gene3D" id="1.20.5.170">
    <property type="match status" value="1"/>
</dbReference>
<evidence type="ECO:0000256" key="16">
    <source>
        <dbReference type="ARBA" id="ARBA00023180"/>
    </source>
</evidence>
<evidence type="ECO:0000256" key="19">
    <source>
        <dbReference type="ARBA" id="ARBA00056849"/>
    </source>
</evidence>
<keyword evidence="10" id="KW-0653">Protein transport</keyword>
<dbReference type="GeneTree" id="ENSGT00940000161737"/>
<evidence type="ECO:0000313" key="25">
    <source>
        <dbReference type="Ensembl" id="ENSMODP00000048323.1"/>
    </source>
</evidence>
<evidence type="ECO:0000256" key="18">
    <source>
        <dbReference type="ARBA" id="ARBA00023242"/>
    </source>
</evidence>
<dbReference type="Proteomes" id="UP000002280">
    <property type="component" value="Chromosome X"/>
</dbReference>
<dbReference type="PANTHER" id="PTHR12084">
    <property type="entry name" value="NUCLEAR PORE GLYCOPROTEIN P62-RELATED"/>
    <property type="match status" value="1"/>
</dbReference>
<keyword evidence="18" id="KW-0539">Nucleus</keyword>
<evidence type="ECO:0000256" key="23">
    <source>
        <dbReference type="SAM" id="MobiDB-lite"/>
    </source>
</evidence>
<feature type="region of interest" description="Disordered" evidence="23">
    <location>
        <begin position="1"/>
        <end position="72"/>
    </location>
</feature>
<keyword evidence="16" id="KW-0325">Glycoprotein</keyword>
<accession>A0A5F8GKZ5</accession>
<dbReference type="FunCoup" id="A0A5F8GKZ5">
    <property type="interactions" value="1383"/>
</dbReference>
<dbReference type="GO" id="GO:0000922">
    <property type="term" value="C:spindle pole"/>
    <property type="evidence" value="ECO:0007669"/>
    <property type="project" value="UniProtKB-SubCell"/>
</dbReference>
<dbReference type="FunFam" id="1.20.5.170:FF:000045">
    <property type="entry name" value="nuclear pore glycoprotein p62"/>
    <property type="match status" value="1"/>
</dbReference>
<evidence type="ECO:0000256" key="2">
    <source>
        <dbReference type="ARBA" id="ARBA00004567"/>
    </source>
</evidence>
<evidence type="ECO:0000313" key="26">
    <source>
        <dbReference type="Proteomes" id="UP000002280"/>
    </source>
</evidence>
<dbReference type="OMA" id="DIFRAPY"/>
<dbReference type="GO" id="GO:0006405">
    <property type="term" value="P:RNA export from nucleus"/>
    <property type="evidence" value="ECO:0000318"/>
    <property type="project" value="GO_Central"/>
</dbReference>
<keyword evidence="8" id="KW-0677">Repeat</keyword>
<keyword evidence="7" id="KW-0597">Phosphoprotein</keyword>
<keyword evidence="5" id="KW-0813">Transport</keyword>
<dbReference type="AlphaFoldDB" id="A0A5F8GKZ5"/>
<dbReference type="InterPro" id="IPR007758">
    <property type="entry name" value="Nucleoporin_NSP1_C"/>
</dbReference>
<dbReference type="GO" id="GO:0017056">
    <property type="term" value="F:structural constituent of nuclear pore"/>
    <property type="evidence" value="ECO:0000318"/>
    <property type="project" value="GO_Central"/>
</dbReference>
<feature type="compositionally biased region" description="Polar residues" evidence="23">
    <location>
        <begin position="507"/>
        <end position="529"/>
    </location>
</feature>
<evidence type="ECO:0000256" key="8">
    <source>
        <dbReference type="ARBA" id="ARBA00022737"/>
    </source>
</evidence>
<evidence type="ECO:0000256" key="20">
    <source>
        <dbReference type="ARBA" id="ARBA00070660"/>
    </source>
</evidence>
<keyword evidence="26" id="KW-1185">Reference proteome</keyword>
<feature type="domain" description="Nucleoporin NSP1-like C-terminal" evidence="24">
    <location>
        <begin position="558"/>
        <end position="661"/>
    </location>
</feature>
<keyword evidence="6" id="KW-0963">Cytoplasm</keyword>
<reference evidence="25" key="3">
    <citation type="submission" date="2025-09" db="UniProtKB">
        <authorList>
            <consortium name="Ensembl"/>
        </authorList>
    </citation>
    <scope>IDENTIFICATION</scope>
</reference>
<keyword evidence="15" id="KW-1015">Disulfide bond</keyword>
<comment type="function">
    <text evidence="19">Essential component of the nuclear pore complex. The N-terminal is probably involved in nucleocytoplasmic transport. The C-terminal is involved in protein-protein interaction probably via coiled-coil formation, promotes its association with centrosomes and may function in anchorage of p62 to the pore complex. Plays a role in mitotic cell cycle progression by regulating centrosome segregation, centriole maturation and spindle orientation. It might be involved in protein recruitment to the centrosome after nuclear breakdown.</text>
</comment>
<comment type="subcellular location">
    <subcellularLocation>
        <location evidence="1">Cytoplasm</location>
        <location evidence="1">Cytoskeleton</location>
        <location evidence="1">Microtubule organizing center</location>
        <location evidence="1">Centrosome</location>
    </subcellularLocation>
    <subcellularLocation>
        <location evidence="3">Cytoplasm</location>
        <location evidence="3">Cytoskeleton</location>
        <location evidence="3">Spindle pole</location>
    </subcellularLocation>
    <subcellularLocation>
        <location evidence="2">Nucleus</location>
        <location evidence="2">Nuclear pore complex</location>
    </subcellularLocation>
</comment>
<keyword evidence="13" id="KW-0175">Coiled coil</keyword>
<dbReference type="InterPro" id="IPR026010">
    <property type="entry name" value="NSP1/NUP62"/>
</dbReference>
<keyword evidence="14" id="KW-0906">Nuclear pore complex</keyword>
<feature type="region of interest" description="Disordered" evidence="23">
    <location>
        <begin position="483"/>
        <end position="529"/>
    </location>
</feature>
<dbReference type="PANTHER" id="PTHR12084:SF0">
    <property type="entry name" value="NUCLEAR PORE GLYCOPROTEIN P62"/>
    <property type="match status" value="1"/>
</dbReference>
<evidence type="ECO:0000256" key="10">
    <source>
        <dbReference type="ARBA" id="ARBA00022927"/>
    </source>
</evidence>
<evidence type="ECO:0000256" key="5">
    <source>
        <dbReference type="ARBA" id="ARBA00022448"/>
    </source>
</evidence>
<evidence type="ECO:0000259" key="24">
    <source>
        <dbReference type="Pfam" id="PF05064"/>
    </source>
</evidence>
<organism evidence="25 26">
    <name type="scientific">Monodelphis domestica</name>
    <name type="common">Gray short-tailed opossum</name>
    <dbReference type="NCBI Taxonomy" id="13616"/>
    <lineage>
        <taxon>Eukaryota</taxon>
        <taxon>Metazoa</taxon>
        <taxon>Chordata</taxon>
        <taxon>Craniata</taxon>
        <taxon>Vertebrata</taxon>
        <taxon>Euteleostomi</taxon>
        <taxon>Mammalia</taxon>
        <taxon>Metatheria</taxon>
        <taxon>Didelphimorphia</taxon>
        <taxon>Didelphidae</taxon>
        <taxon>Monodelphis</taxon>
    </lineage>
</organism>
<evidence type="ECO:0000256" key="21">
    <source>
        <dbReference type="ARBA" id="ARBA00077062"/>
    </source>
</evidence>
<keyword evidence="11" id="KW-0007">Acetylation</keyword>
<evidence type="ECO:0000256" key="15">
    <source>
        <dbReference type="ARBA" id="ARBA00023157"/>
    </source>
</evidence>
<evidence type="ECO:0000256" key="3">
    <source>
        <dbReference type="ARBA" id="ARBA00004647"/>
    </source>
</evidence>
<protein>
    <recommendedName>
        <fullName evidence="20">Nuclear pore glycoprotein p62</fullName>
    </recommendedName>
    <alternativeName>
        <fullName evidence="21">62 kDa nucleoporin</fullName>
    </alternativeName>
    <alternativeName>
        <fullName evidence="22">Nucleoporin Nup62</fullName>
    </alternativeName>
</protein>
<keyword evidence="9" id="KW-0509">mRNA transport</keyword>
<dbReference type="GO" id="GO:0044613">
    <property type="term" value="C:nuclear pore central transport channel"/>
    <property type="evidence" value="ECO:0000318"/>
    <property type="project" value="GO_Central"/>
</dbReference>
<dbReference type="GO" id="GO:0006606">
    <property type="term" value="P:protein import into nucleus"/>
    <property type="evidence" value="ECO:0000318"/>
    <property type="project" value="GO_Central"/>
</dbReference>
<keyword evidence="17" id="KW-0206">Cytoskeleton</keyword>
<dbReference type="Ensembl" id="ENSMODT00000070349.1">
    <property type="protein sequence ID" value="ENSMODP00000048323.1"/>
    <property type="gene ID" value="ENSMODG00000002278.4"/>
</dbReference>
<proteinExistence type="inferred from homology"/>
<evidence type="ECO:0000256" key="9">
    <source>
        <dbReference type="ARBA" id="ARBA00022816"/>
    </source>
</evidence>
<dbReference type="GO" id="GO:0051028">
    <property type="term" value="P:mRNA transport"/>
    <property type="evidence" value="ECO:0007669"/>
    <property type="project" value="UniProtKB-KW"/>
</dbReference>
<evidence type="ECO:0000256" key="13">
    <source>
        <dbReference type="ARBA" id="ARBA00023054"/>
    </source>
</evidence>
<dbReference type="Pfam" id="PF05064">
    <property type="entry name" value="Nsp1_C"/>
    <property type="match status" value="1"/>
</dbReference>
<gene>
    <name evidence="25" type="primary">LOC100015414</name>
</gene>
<dbReference type="GO" id="GO:0005813">
    <property type="term" value="C:centrosome"/>
    <property type="evidence" value="ECO:0007669"/>
    <property type="project" value="UniProtKB-SubCell"/>
</dbReference>
<evidence type="ECO:0000256" key="22">
    <source>
        <dbReference type="ARBA" id="ARBA00081791"/>
    </source>
</evidence>
<reference evidence="25 26" key="1">
    <citation type="journal article" date="2007" name="Nature">
        <title>Genome of the marsupial Monodelphis domestica reveals innovation in non-coding sequences.</title>
        <authorList>
            <person name="Mikkelsen T.S."/>
            <person name="Wakefield M.J."/>
            <person name="Aken B."/>
            <person name="Amemiya C.T."/>
            <person name="Chang J.L."/>
            <person name="Duke S."/>
            <person name="Garber M."/>
            <person name="Gentles A.J."/>
            <person name="Goodstadt L."/>
            <person name="Heger A."/>
            <person name="Jurka J."/>
            <person name="Kamal M."/>
            <person name="Mauceli E."/>
            <person name="Searle S.M."/>
            <person name="Sharpe T."/>
            <person name="Baker M.L."/>
            <person name="Batzer M.A."/>
            <person name="Benos P.V."/>
            <person name="Belov K."/>
            <person name="Clamp M."/>
            <person name="Cook A."/>
            <person name="Cuff J."/>
            <person name="Das R."/>
            <person name="Davidow L."/>
            <person name="Deakin J.E."/>
            <person name="Fazzari M.J."/>
            <person name="Glass J.L."/>
            <person name="Grabherr M."/>
            <person name="Greally J.M."/>
            <person name="Gu W."/>
            <person name="Hore T.A."/>
            <person name="Huttley G.A."/>
            <person name="Kleber M."/>
            <person name="Jirtle R.L."/>
            <person name="Koina E."/>
            <person name="Lee J.T."/>
            <person name="Mahony S."/>
            <person name="Marra M.A."/>
            <person name="Miller R.D."/>
            <person name="Nicholls R.D."/>
            <person name="Oda M."/>
            <person name="Papenfuss A.T."/>
            <person name="Parra Z.E."/>
            <person name="Pollock D.D."/>
            <person name="Ray D.A."/>
            <person name="Schein J.E."/>
            <person name="Speed T.P."/>
            <person name="Thompson K."/>
            <person name="VandeBerg J.L."/>
            <person name="Wade C.M."/>
            <person name="Walker J.A."/>
            <person name="Waters P.D."/>
            <person name="Webber C."/>
            <person name="Weidman J.R."/>
            <person name="Xie X."/>
            <person name="Zody M.C."/>
            <person name="Baldwin J."/>
            <person name="Abdouelleil A."/>
            <person name="Abdulkadir J."/>
            <person name="Abebe A."/>
            <person name="Abera B."/>
            <person name="Abreu J."/>
            <person name="Acer S.C."/>
            <person name="Aftuck L."/>
            <person name="Alexander A."/>
            <person name="An P."/>
            <person name="Anderson E."/>
            <person name="Anderson S."/>
            <person name="Arachi H."/>
            <person name="Azer M."/>
            <person name="Bachantsang P."/>
            <person name="Barry A."/>
            <person name="Bayul T."/>
            <person name="Berlin A."/>
            <person name="Bessette D."/>
            <person name="Bloom T."/>
            <person name="Bloom T."/>
            <person name="Boguslavskiy L."/>
            <person name="Bonnet C."/>
            <person name="Boukhgalter B."/>
            <person name="Bourzgui I."/>
            <person name="Brown A."/>
            <person name="Cahill P."/>
            <person name="Channer S."/>
            <person name="Cheshatsang Y."/>
            <person name="Chuda L."/>
            <person name="Citroen M."/>
            <person name="Collymore A."/>
            <person name="Cooke P."/>
            <person name="Costello M."/>
            <person name="D'Aco K."/>
            <person name="Daza R."/>
            <person name="De Haan G."/>
            <person name="DeGray S."/>
            <person name="DeMaso C."/>
            <person name="Dhargay N."/>
            <person name="Dooley K."/>
            <person name="Dooley E."/>
            <person name="Doricent M."/>
            <person name="Dorje P."/>
            <person name="Dorjee K."/>
            <person name="Dupes A."/>
            <person name="Elong R."/>
            <person name="Falk J."/>
            <person name="Farina A."/>
            <person name="Faro S."/>
            <person name="Ferguson D."/>
            <person name="Fisher S."/>
            <person name="Foley C.D."/>
            <person name="Franke A."/>
            <person name="Friedrich D."/>
            <person name="Gadbois L."/>
            <person name="Gearin G."/>
            <person name="Gearin C.R."/>
            <person name="Giannoukos G."/>
            <person name="Goode T."/>
            <person name="Graham J."/>
            <person name="Grandbois E."/>
            <person name="Grewal S."/>
            <person name="Gyaltsen K."/>
            <person name="Hafez N."/>
            <person name="Hagos B."/>
            <person name="Hall J."/>
            <person name="Henson C."/>
            <person name="Hollinger A."/>
            <person name="Honan T."/>
            <person name="Huard M.D."/>
            <person name="Hughes L."/>
            <person name="Hurhula B."/>
            <person name="Husby M.E."/>
            <person name="Kamat A."/>
            <person name="Kanga B."/>
            <person name="Kashin S."/>
            <person name="Khazanovich D."/>
            <person name="Kisner P."/>
            <person name="Lance K."/>
            <person name="Lara M."/>
            <person name="Lee W."/>
            <person name="Lennon N."/>
            <person name="Letendre F."/>
            <person name="LeVine R."/>
            <person name="Lipovsky A."/>
            <person name="Liu X."/>
            <person name="Liu J."/>
            <person name="Liu S."/>
            <person name="Lokyitsang T."/>
            <person name="Lokyitsang Y."/>
            <person name="Lubonja R."/>
            <person name="Lui A."/>
            <person name="MacDonald P."/>
            <person name="Magnisalis V."/>
            <person name="Maru K."/>
            <person name="Matthews C."/>
            <person name="McCusker W."/>
            <person name="McDonough S."/>
            <person name="Mehta T."/>
            <person name="Meldrim J."/>
            <person name="Meneus L."/>
            <person name="Mihai O."/>
            <person name="Mihalev A."/>
            <person name="Mihova T."/>
            <person name="Mittelman R."/>
            <person name="Mlenga V."/>
            <person name="Montmayeur A."/>
            <person name="Mulrain L."/>
            <person name="Navidi A."/>
            <person name="Naylor J."/>
            <person name="Negash T."/>
            <person name="Nguyen T."/>
            <person name="Nguyen N."/>
            <person name="Nicol R."/>
            <person name="Norbu C."/>
            <person name="Norbu N."/>
            <person name="Novod N."/>
            <person name="O'Neill B."/>
            <person name="Osman S."/>
            <person name="Markiewicz E."/>
            <person name="Oyono O.L."/>
            <person name="Patti C."/>
            <person name="Phunkhang P."/>
            <person name="Pierre F."/>
            <person name="Priest M."/>
            <person name="Raghuraman S."/>
            <person name="Rege F."/>
            <person name="Reyes R."/>
            <person name="Rise C."/>
            <person name="Rogov P."/>
            <person name="Ross K."/>
            <person name="Ryan E."/>
            <person name="Settipalli S."/>
            <person name="Shea T."/>
            <person name="Sherpa N."/>
            <person name="Shi L."/>
            <person name="Shih D."/>
            <person name="Sparrow T."/>
            <person name="Spaulding J."/>
            <person name="Stalker J."/>
            <person name="Stange-Thomann N."/>
            <person name="Stavropoulos S."/>
            <person name="Stone C."/>
            <person name="Strader C."/>
            <person name="Tesfaye S."/>
            <person name="Thomson T."/>
            <person name="Thoulutsang Y."/>
            <person name="Thoulutsang D."/>
            <person name="Topham K."/>
            <person name="Topping I."/>
            <person name="Tsamla T."/>
            <person name="Vassiliev H."/>
            <person name="Vo A."/>
            <person name="Wangchuk T."/>
            <person name="Wangdi T."/>
            <person name="Weiand M."/>
            <person name="Wilkinson J."/>
            <person name="Wilson A."/>
            <person name="Yadav S."/>
            <person name="Young G."/>
            <person name="Yu Q."/>
            <person name="Zembek L."/>
            <person name="Zhong D."/>
            <person name="Zimmer A."/>
            <person name="Zwirko Z."/>
            <person name="Jaffe D.B."/>
            <person name="Alvarez P."/>
            <person name="Brockman W."/>
            <person name="Butler J."/>
            <person name="Chin C."/>
            <person name="Gnerre S."/>
            <person name="MacCallum I."/>
            <person name="Graves J.A."/>
            <person name="Ponting C.P."/>
            <person name="Breen M."/>
            <person name="Samollow P.B."/>
            <person name="Lander E.S."/>
            <person name="Lindblad-Toh K."/>
        </authorList>
    </citation>
    <scope>NUCLEOTIDE SEQUENCE [LARGE SCALE GENOMIC DNA]</scope>
</reference>
<dbReference type="STRING" id="13616.ENSMODP00000048323"/>
<feature type="compositionally biased region" description="Low complexity" evidence="23">
    <location>
        <begin position="22"/>
        <end position="38"/>
    </location>
</feature>
<evidence type="ECO:0000256" key="17">
    <source>
        <dbReference type="ARBA" id="ARBA00023212"/>
    </source>
</evidence>
<dbReference type="Bgee" id="ENSMODG00000002278">
    <property type="expression patterns" value="Expressed in spinal cord and 21 other cell types or tissues"/>
</dbReference>
<feature type="compositionally biased region" description="Low complexity" evidence="23">
    <location>
        <begin position="486"/>
        <end position="505"/>
    </location>
</feature>
<reference evidence="25" key="2">
    <citation type="submission" date="2025-08" db="UniProtKB">
        <authorList>
            <consortium name="Ensembl"/>
        </authorList>
    </citation>
    <scope>IDENTIFICATION</scope>
</reference>
<dbReference type="GO" id="GO:0031965">
    <property type="term" value="C:nuclear membrane"/>
    <property type="evidence" value="ECO:0007669"/>
    <property type="project" value="UniProtKB-ARBA"/>
</dbReference>
<evidence type="ECO:0000256" key="11">
    <source>
        <dbReference type="ARBA" id="ARBA00022990"/>
    </source>
</evidence>
<comment type="similarity">
    <text evidence="4">Belongs to the nucleoporin NSP1/NUP62 family.</text>
</comment>
<sequence>MDPKATAPLPQKAAEAPPSCPIPGLGVPPLSPPSRGSRACSPPRYDPASIGLLGPPPSLPHPRKSPQHLGATAPGQRHLKMFRWPFVKGQNTPPSPVPGPGDLQPMPLLLDKTDQRANQFGFGIMSQFNFGGSPATGGGFTFGPAKTTTTTPGPAFSFSTPGSGGGFNFGTPSQPTASTPATSLFSLSTPASTTQTPGFSFGSQATPTPATPGFSLGLSTPKLNLGSSGTPLSSGISGSFGLGNSTLTNSLASNVSSQASTPTGFIFGPPTTTATQSTSSIGFSFSSGNTSQVGTTGFNLGSMGNTSQPTALTGLTFPAATPASTQPHTPFSLGGQSTGLGFGLLASTGSTAIPTGSLATSFNQGSALAFGSKLSGLTPATSAPTTTSGPTLFASIGNSSLPLSSAPSLSGNPADVQMGTFVSNTEGIVGTPSTSVGAPGLGVLGFGLKLPGSTSATTSTTTTTTSTSTPAFSLNLKPLATAPGIGAAPSTSAALPSTSTTPGPTMDQDNPPSSLWPTMDQDNPPSSLWPTMDQDNSPSSLWPTMDQENSPPYFCISPVMTYAQLESLINKWSLELEDQEKHFLHQATQVNAWDRTLIENGEKITTLHREVEKVKLDQKRLDQELDFILSQQKELEDLLAPLEEAVKEQSGTIYLQHADEEREKTYKLAENIDAQLKRMAQDLKDIIEHLNMSGGPPDTNDPLQQICKILNAHMDSLQWIDQNSALLQRKVEEVSKVCDSRRKEQERSYRIVFD</sequence>
<dbReference type="InParanoid" id="A0A5F8GKZ5"/>
<evidence type="ECO:0000256" key="12">
    <source>
        <dbReference type="ARBA" id="ARBA00023010"/>
    </source>
</evidence>
<evidence type="ECO:0000256" key="6">
    <source>
        <dbReference type="ARBA" id="ARBA00022490"/>
    </source>
</evidence>
<dbReference type="GO" id="GO:0005543">
    <property type="term" value="F:phospholipid binding"/>
    <property type="evidence" value="ECO:0000318"/>
    <property type="project" value="GO_Central"/>
</dbReference>
<evidence type="ECO:0000256" key="14">
    <source>
        <dbReference type="ARBA" id="ARBA00023132"/>
    </source>
</evidence>
<evidence type="ECO:0000256" key="4">
    <source>
        <dbReference type="ARBA" id="ARBA00005911"/>
    </source>
</evidence>
<evidence type="ECO:0000256" key="1">
    <source>
        <dbReference type="ARBA" id="ARBA00004300"/>
    </source>
</evidence>
<evidence type="ECO:0000256" key="7">
    <source>
        <dbReference type="ARBA" id="ARBA00022553"/>
    </source>
</evidence>